<proteinExistence type="predicted"/>
<evidence type="ECO:0000313" key="2">
    <source>
        <dbReference type="Proteomes" id="UP000289792"/>
    </source>
</evidence>
<protein>
    <submittedName>
        <fullName evidence="1">Uncharacterized protein</fullName>
    </submittedName>
</protein>
<accession>A0A4Q0XFF4</accession>
<comment type="caution">
    <text evidence="1">The sequence shown here is derived from an EMBL/GenBank/DDBJ whole genome shotgun (WGS) entry which is preliminary data.</text>
</comment>
<evidence type="ECO:0000313" key="1">
    <source>
        <dbReference type="EMBL" id="RXJ49927.1"/>
    </source>
</evidence>
<gene>
    <name evidence="1" type="ORF">ESZ48_10800</name>
</gene>
<keyword evidence="2" id="KW-1185">Reference proteome</keyword>
<dbReference type="RefSeq" id="WP_129017495.1">
    <property type="nucleotide sequence ID" value="NZ_SDDZ01000005.1"/>
</dbReference>
<dbReference type="AlphaFoldDB" id="A0A4Q0XFF4"/>
<organism evidence="1 2">
    <name type="scientific">Gelidibacter gilvus</name>
    <dbReference type="NCBI Taxonomy" id="59602"/>
    <lineage>
        <taxon>Bacteria</taxon>
        <taxon>Pseudomonadati</taxon>
        <taxon>Bacteroidota</taxon>
        <taxon>Flavobacteriia</taxon>
        <taxon>Flavobacteriales</taxon>
        <taxon>Flavobacteriaceae</taxon>
        <taxon>Gelidibacter</taxon>
    </lineage>
</organism>
<dbReference type="EMBL" id="SDDZ01000005">
    <property type="protein sequence ID" value="RXJ49927.1"/>
    <property type="molecule type" value="Genomic_DNA"/>
</dbReference>
<dbReference type="OrthoDB" id="1430463at2"/>
<sequence length="212" mass="24686">MNKNFSINCDPLKRIILLVFISSIIISCQDKTPHRNLLQDHSLTKTERLDLFLESPITINTNANEQRLNNIKFHKSYILNDNPHFNSDSDSIAKATSNSYVILNGSSFDKEQDSIIRISSNTDVIEILKNKYVERITYMRLNSNGIQLNYGVHLGMALDDFTKLFPLEINENHVASYIDNDSFEVKFIFDEDSKRLKEFNYLSIMDWFLVHR</sequence>
<dbReference type="Proteomes" id="UP000289792">
    <property type="component" value="Unassembled WGS sequence"/>
</dbReference>
<name>A0A4Q0XFF4_9FLAO</name>
<dbReference type="PROSITE" id="PS51257">
    <property type="entry name" value="PROKAR_LIPOPROTEIN"/>
    <property type="match status" value="1"/>
</dbReference>
<reference evidence="1 2" key="1">
    <citation type="submission" date="2019-01" db="EMBL/GenBank/DDBJ databases">
        <title>Genome sequence of the Antarctic species Gelidibacter gilvus ACAM 158(T).</title>
        <authorList>
            <person name="Bowman J.P."/>
        </authorList>
    </citation>
    <scope>NUCLEOTIDE SEQUENCE [LARGE SCALE GENOMIC DNA]</scope>
    <source>
        <strain evidence="1 2">IC158</strain>
    </source>
</reference>